<evidence type="ECO:0008006" key="3">
    <source>
        <dbReference type="Google" id="ProtNLM"/>
    </source>
</evidence>
<accession>A0AAW6M8I1</accession>
<dbReference type="Proteomes" id="UP001221924">
    <property type="component" value="Unassembled WGS sequence"/>
</dbReference>
<gene>
    <name evidence="1" type="ORF">PZH42_30445</name>
</gene>
<sequence length="98" mass="10934">WGGKLDPNMDVHIYNDEIRKYGNVNNNILSFFDTGITSTNAVAFSKTNDLSAFRVSVSDMRNWDIVPESELSRTSVSFMKAVYFGSVGITKTRNAVTC</sequence>
<protein>
    <recommendedName>
        <fullName evidence="3">Subtilisin</fullName>
    </recommendedName>
</protein>
<evidence type="ECO:0000313" key="1">
    <source>
        <dbReference type="EMBL" id="MDE8698265.1"/>
    </source>
</evidence>
<name>A0AAW6M8I1_9BACE</name>
<dbReference type="EMBL" id="JARFID010000955">
    <property type="protein sequence ID" value="MDE8698265.1"/>
    <property type="molecule type" value="Genomic_DNA"/>
</dbReference>
<feature type="non-terminal residue" evidence="1">
    <location>
        <position position="1"/>
    </location>
</feature>
<dbReference type="AlphaFoldDB" id="A0AAW6M8I1"/>
<reference evidence="1" key="1">
    <citation type="submission" date="2023-03" db="EMBL/GenBank/DDBJ databases">
        <title>DFI Biobank Strains.</title>
        <authorList>
            <person name="Mostad J."/>
            <person name="Paddock L."/>
            <person name="Medina S."/>
            <person name="Waligurski E."/>
            <person name="Barat B."/>
            <person name="Smith R."/>
            <person name="Burgo V."/>
            <person name="Metcalfe C."/>
            <person name="Woodson C."/>
            <person name="Sundararajan A."/>
            <person name="Ramaswamy R."/>
            <person name="Lin H."/>
            <person name="Pamer E.G."/>
        </authorList>
    </citation>
    <scope>NUCLEOTIDE SEQUENCE</scope>
    <source>
        <strain evidence="1">DFI.9.5</strain>
    </source>
</reference>
<evidence type="ECO:0000313" key="2">
    <source>
        <dbReference type="Proteomes" id="UP001221924"/>
    </source>
</evidence>
<comment type="caution">
    <text evidence="1">The sequence shown here is derived from an EMBL/GenBank/DDBJ whole genome shotgun (WGS) entry which is preliminary data.</text>
</comment>
<feature type="non-terminal residue" evidence="1">
    <location>
        <position position="98"/>
    </location>
</feature>
<proteinExistence type="predicted"/>
<organism evidence="1 2">
    <name type="scientific">Bacteroides cellulosilyticus</name>
    <dbReference type="NCBI Taxonomy" id="246787"/>
    <lineage>
        <taxon>Bacteria</taxon>
        <taxon>Pseudomonadati</taxon>
        <taxon>Bacteroidota</taxon>
        <taxon>Bacteroidia</taxon>
        <taxon>Bacteroidales</taxon>
        <taxon>Bacteroidaceae</taxon>
        <taxon>Bacteroides</taxon>
    </lineage>
</organism>
<dbReference type="RefSeq" id="WP_275203170.1">
    <property type="nucleotide sequence ID" value="NZ_JARFID010000955.1"/>
</dbReference>